<keyword evidence="1" id="KW-1133">Transmembrane helix</keyword>
<feature type="transmembrane region" description="Helical" evidence="1">
    <location>
        <begin position="422"/>
        <end position="442"/>
    </location>
</feature>
<gene>
    <name evidence="2" type="ORF">EJ104_10915</name>
</gene>
<reference evidence="2 3" key="1">
    <citation type="submission" date="2018-12" db="EMBL/GenBank/DDBJ databases">
        <title>Deinococcus radiophilus ATCC 27603 genome sequencing and assembly.</title>
        <authorList>
            <person name="Maclea K.S."/>
            <person name="Maynard C.R."/>
        </authorList>
    </citation>
    <scope>NUCLEOTIDE SEQUENCE [LARGE SCALE GENOMIC DNA]</scope>
    <source>
        <strain evidence="2 3">ATCC 27603</strain>
    </source>
</reference>
<dbReference type="OrthoDB" id="65290at2"/>
<dbReference type="AlphaFoldDB" id="A0A3S0I5N0"/>
<organism evidence="2 3">
    <name type="scientific">Deinococcus radiophilus</name>
    <dbReference type="NCBI Taxonomy" id="32062"/>
    <lineage>
        <taxon>Bacteria</taxon>
        <taxon>Thermotogati</taxon>
        <taxon>Deinococcota</taxon>
        <taxon>Deinococci</taxon>
        <taxon>Deinococcales</taxon>
        <taxon>Deinococcaceae</taxon>
        <taxon>Deinococcus</taxon>
    </lineage>
</organism>
<feature type="transmembrane region" description="Helical" evidence="1">
    <location>
        <begin position="266"/>
        <end position="287"/>
    </location>
</feature>
<feature type="transmembrane region" description="Helical" evidence="1">
    <location>
        <begin position="192"/>
        <end position="212"/>
    </location>
</feature>
<sequence length="532" mass="55399">MRNQTVMGKLSLQPSDLELLHRAAELQAGLRGTPLTADELARLATFPTELRAEVDRWAALPQLLNRPAWPAAQSSLAARTAAEIALGHKLRTAPAPDLPRSQARELSATLHLAAQLSNSPHPPLPHSVARDMARQISLAEQLIRPSTPLPRSVAGHVAQRIAQATRAAADPANAPLYSPHPDVRRQPRAAPLALVGSLIAGLLLLGVSSTWAGLSAGAVALRSLLSGLPATFMLGTALLLLTSAWIAAQPHRHLAPAGWPRQAVRIAGSGAFALAALLTFPTLYGALHGGGVTLGQDQVVQGLHQGNLIVLGADVYLQSGSQVTGQVLTLLGDIHREADVQVSGPVTALLGHDTATNQPQDPLTAWQLASASAFRPLLGWLGSTGWTGLFWILTSALTLLLFVSGAAGRLAGRQQHAPLRTLALGVLAMAALLLPAALMTFAGWVIPALGLVMLLVLLVALGLGVSAFDLGRQLACRLHVRLPDTVGVVIALLLLAATVAWPSLTLAVILIGGAWGSGALLLAGRQQPQCSS</sequence>
<accession>A0A3S0I5N0</accession>
<evidence type="ECO:0000313" key="3">
    <source>
        <dbReference type="Proteomes" id="UP000277766"/>
    </source>
</evidence>
<keyword evidence="3" id="KW-1185">Reference proteome</keyword>
<feature type="transmembrane region" description="Helical" evidence="1">
    <location>
        <begin position="482"/>
        <end position="501"/>
    </location>
</feature>
<name>A0A3S0I5N0_9DEIO</name>
<protein>
    <submittedName>
        <fullName evidence="2">Polymer-forming cytoskeletal protein</fullName>
    </submittedName>
</protein>
<feature type="transmembrane region" description="Helical" evidence="1">
    <location>
        <begin position="448"/>
        <end position="470"/>
    </location>
</feature>
<feature type="transmembrane region" description="Helical" evidence="1">
    <location>
        <begin position="224"/>
        <end position="246"/>
    </location>
</feature>
<proteinExistence type="predicted"/>
<feature type="transmembrane region" description="Helical" evidence="1">
    <location>
        <begin position="388"/>
        <end position="410"/>
    </location>
</feature>
<evidence type="ECO:0000313" key="2">
    <source>
        <dbReference type="EMBL" id="RTR25395.1"/>
    </source>
</evidence>
<dbReference type="Proteomes" id="UP000277766">
    <property type="component" value="Unassembled WGS sequence"/>
</dbReference>
<dbReference type="RefSeq" id="WP_126352800.1">
    <property type="nucleotide sequence ID" value="NZ_CP086380.1"/>
</dbReference>
<evidence type="ECO:0000256" key="1">
    <source>
        <dbReference type="SAM" id="Phobius"/>
    </source>
</evidence>
<dbReference type="EMBL" id="RXPE01000028">
    <property type="protein sequence ID" value="RTR25395.1"/>
    <property type="molecule type" value="Genomic_DNA"/>
</dbReference>
<keyword evidence="1" id="KW-0472">Membrane</keyword>
<keyword evidence="1" id="KW-0812">Transmembrane</keyword>
<comment type="caution">
    <text evidence="2">The sequence shown here is derived from an EMBL/GenBank/DDBJ whole genome shotgun (WGS) entry which is preliminary data.</text>
</comment>